<dbReference type="SUPFAM" id="SSF56349">
    <property type="entry name" value="DNA breaking-rejoining enzymes"/>
    <property type="match status" value="1"/>
</dbReference>
<name>A0ABU2UHY5_9ACTN</name>
<dbReference type="EMBL" id="JAVRFF010000011">
    <property type="protein sequence ID" value="MDT0472768.1"/>
    <property type="molecule type" value="Genomic_DNA"/>
</dbReference>
<reference evidence="3" key="1">
    <citation type="submission" date="2024-05" db="EMBL/GenBank/DDBJ databases">
        <title>30 novel species of actinomycetes from the DSMZ collection.</title>
        <authorList>
            <person name="Nouioui I."/>
        </authorList>
    </citation>
    <scope>NUCLEOTIDE SEQUENCE</scope>
    <source>
        <strain evidence="3">DSM 41014</strain>
    </source>
</reference>
<dbReference type="RefSeq" id="WP_311634917.1">
    <property type="nucleotide sequence ID" value="NZ_JAVRFF010000011.1"/>
</dbReference>
<keyword evidence="4" id="KW-1185">Reference proteome</keyword>
<gene>
    <name evidence="3" type="ORF">RM863_11580</name>
</gene>
<feature type="domain" description="Tyr recombinase" evidence="2">
    <location>
        <begin position="116"/>
        <end position="319"/>
    </location>
</feature>
<evidence type="ECO:0000313" key="4">
    <source>
        <dbReference type="Proteomes" id="UP001180489"/>
    </source>
</evidence>
<evidence type="ECO:0000259" key="2">
    <source>
        <dbReference type="PROSITE" id="PS51898"/>
    </source>
</evidence>
<sequence length="346" mass="39285">MARTVTPKLSYAKEKFIRIRSAASESRGVRYGYVSLLNRFERNVGDCHTGSLRAHHLEDFWYGEGGLSDTCQSQTLGKYRNDMKQFLAFVHRREWNAYTADLLLDGIREKSTRVNRNRYRMTRAELRALLAAAEDPRDRALVCFVACTGVRISEALGMRMRDVSFTKSELYVYLPKTKQEVTYPLASDLEACLREWLTAYATQVGKLGKGFFLFPTYHGRTFAKGGGWTPAGLYNPVHPIPQPRIVLAPIAERAGIELEEGDGWHTVRRSFARILYDDCVSMGHDAALRIVQAALNHASVQTTERYLGLDLERQQFHKLIKGNAFLTKDLDAGKLVTLDEWRVGRG</sequence>
<dbReference type="InterPro" id="IPR013762">
    <property type="entry name" value="Integrase-like_cat_sf"/>
</dbReference>
<proteinExistence type="predicted"/>
<dbReference type="InterPro" id="IPR011010">
    <property type="entry name" value="DNA_brk_join_enz"/>
</dbReference>
<dbReference type="PANTHER" id="PTHR30349:SF64">
    <property type="entry name" value="PROPHAGE INTEGRASE INTD-RELATED"/>
    <property type="match status" value="1"/>
</dbReference>
<comment type="caution">
    <text evidence="3">The sequence shown here is derived from an EMBL/GenBank/DDBJ whole genome shotgun (WGS) entry which is preliminary data.</text>
</comment>
<organism evidence="3 4">
    <name type="scientific">Streptomyces hintoniae</name>
    <dbReference type="NCBI Taxonomy" id="3075521"/>
    <lineage>
        <taxon>Bacteria</taxon>
        <taxon>Bacillati</taxon>
        <taxon>Actinomycetota</taxon>
        <taxon>Actinomycetes</taxon>
        <taxon>Kitasatosporales</taxon>
        <taxon>Streptomycetaceae</taxon>
        <taxon>Streptomyces</taxon>
    </lineage>
</organism>
<protein>
    <submittedName>
        <fullName evidence="3">Site-specific integrase</fullName>
    </submittedName>
</protein>
<dbReference type="InterPro" id="IPR050090">
    <property type="entry name" value="Tyrosine_recombinase_XerCD"/>
</dbReference>
<accession>A0ABU2UHY5</accession>
<evidence type="ECO:0000313" key="3">
    <source>
        <dbReference type="EMBL" id="MDT0472768.1"/>
    </source>
</evidence>
<dbReference type="Gene3D" id="1.10.443.10">
    <property type="entry name" value="Intergrase catalytic core"/>
    <property type="match status" value="1"/>
</dbReference>
<keyword evidence="1" id="KW-0233">DNA recombination</keyword>
<dbReference type="InterPro" id="IPR002104">
    <property type="entry name" value="Integrase_catalytic"/>
</dbReference>
<dbReference type="CDD" id="cd00397">
    <property type="entry name" value="DNA_BRE_C"/>
    <property type="match status" value="1"/>
</dbReference>
<dbReference type="Proteomes" id="UP001180489">
    <property type="component" value="Unassembled WGS sequence"/>
</dbReference>
<dbReference type="PROSITE" id="PS51898">
    <property type="entry name" value="TYR_RECOMBINASE"/>
    <property type="match status" value="1"/>
</dbReference>
<evidence type="ECO:0000256" key="1">
    <source>
        <dbReference type="ARBA" id="ARBA00023172"/>
    </source>
</evidence>
<dbReference type="PANTHER" id="PTHR30349">
    <property type="entry name" value="PHAGE INTEGRASE-RELATED"/>
    <property type="match status" value="1"/>
</dbReference>
<dbReference type="Pfam" id="PF00589">
    <property type="entry name" value="Phage_integrase"/>
    <property type="match status" value="1"/>
</dbReference>